<evidence type="ECO:0000313" key="3">
    <source>
        <dbReference type="Proteomes" id="UP000190625"/>
    </source>
</evidence>
<dbReference type="STRING" id="142842.SAMN02745118_00262"/>
<sequence length="88" mass="9734">MKLSELQGKEIINMYDGCRLGIIGESELILDSNSGDVESIIIPNQGGLLSVFSEEKYLIIPWQAVKKVGTEVIIVDLENDLQPQRASM</sequence>
<dbReference type="InterPro" id="IPR011033">
    <property type="entry name" value="PRC_barrel-like_sf"/>
</dbReference>
<gene>
    <name evidence="2" type="ORF">SAMN02745118_00262</name>
</gene>
<proteinExistence type="predicted"/>
<dbReference type="InterPro" id="IPR027275">
    <property type="entry name" value="PRC-brl_dom"/>
</dbReference>
<dbReference type="Gene3D" id="2.30.30.240">
    <property type="entry name" value="PRC-barrel domain"/>
    <property type="match status" value="1"/>
</dbReference>
<dbReference type="InterPro" id="IPR014238">
    <property type="entry name" value="Spore_YlmC/YmxH"/>
</dbReference>
<keyword evidence="3" id="KW-1185">Reference proteome</keyword>
<dbReference type="PANTHER" id="PTHR40061:SF1">
    <property type="entry name" value="SPORULATION PROTEIN YLMC-RELATED"/>
    <property type="match status" value="1"/>
</dbReference>
<evidence type="ECO:0000259" key="1">
    <source>
        <dbReference type="Pfam" id="PF05239"/>
    </source>
</evidence>
<organism evidence="2 3">
    <name type="scientific">Selenihalanaerobacter shriftii</name>
    <dbReference type="NCBI Taxonomy" id="142842"/>
    <lineage>
        <taxon>Bacteria</taxon>
        <taxon>Bacillati</taxon>
        <taxon>Bacillota</taxon>
        <taxon>Clostridia</taxon>
        <taxon>Halanaerobiales</taxon>
        <taxon>Halobacteroidaceae</taxon>
        <taxon>Selenihalanaerobacter</taxon>
    </lineage>
</organism>
<dbReference type="NCBIfam" id="TIGR02888">
    <property type="entry name" value="spore_YlmC_YmxH"/>
    <property type="match status" value="1"/>
</dbReference>
<dbReference type="Pfam" id="PF05239">
    <property type="entry name" value="PRC"/>
    <property type="match status" value="1"/>
</dbReference>
<name>A0A1T4JN95_9FIRM</name>
<evidence type="ECO:0000313" key="2">
    <source>
        <dbReference type="EMBL" id="SJZ31672.1"/>
    </source>
</evidence>
<dbReference type="EMBL" id="FUWM01000003">
    <property type="protein sequence ID" value="SJZ31672.1"/>
    <property type="molecule type" value="Genomic_DNA"/>
</dbReference>
<feature type="domain" description="PRC-barrel" evidence="1">
    <location>
        <begin position="2"/>
        <end position="78"/>
    </location>
</feature>
<dbReference type="SUPFAM" id="SSF50346">
    <property type="entry name" value="PRC-barrel domain"/>
    <property type="match status" value="1"/>
</dbReference>
<accession>A0A1T4JN95</accession>
<dbReference type="AlphaFoldDB" id="A0A1T4JN95"/>
<protein>
    <submittedName>
        <fullName evidence="2">Sporulation protein, YlmC/YmxH family</fullName>
    </submittedName>
</protein>
<reference evidence="3" key="1">
    <citation type="submission" date="2017-02" db="EMBL/GenBank/DDBJ databases">
        <authorList>
            <person name="Varghese N."/>
            <person name="Submissions S."/>
        </authorList>
    </citation>
    <scope>NUCLEOTIDE SEQUENCE [LARGE SCALE GENOMIC DNA]</scope>
    <source>
        <strain evidence="3">ATCC BAA-73</strain>
    </source>
</reference>
<dbReference type="RefSeq" id="WP_078808786.1">
    <property type="nucleotide sequence ID" value="NZ_FUWM01000003.1"/>
</dbReference>
<dbReference type="Proteomes" id="UP000190625">
    <property type="component" value="Unassembled WGS sequence"/>
</dbReference>
<dbReference type="OrthoDB" id="6024937at2"/>
<dbReference type="PANTHER" id="PTHR40061">
    <property type="entry name" value="SPORULATION PROTEIN YLMC-RELATED"/>
    <property type="match status" value="1"/>
</dbReference>